<dbReference type="AlphaFoldDB" id="A0A5B6VPQ5"/>
<name>A0A5B6VPQ5_9ROSI</name>
<gene>
    <name evidence="2" type="ORF">EPI10_016838</name>
</gene>
<dbReference type="EMBL" id="SMMG02000006">
    <property type="protein sequence ID" value="KAA3471196.1"/>
    <property type="molecule type" value="Genomic_DNA"/>
</dbReference>
<sequence length="62" mass="6795">MIAVVAPLSGSEKLCLREGFTFAWASGLLSGYIYTYVFVKFSLPHGHREIGIDSQSVSKLES</sequence>
<evidence type="ECO:0000313" key="3">
    <source>
        <dbReference type="Proteomes" id="UP000325315"/>
    </source>
</evidence>
<proteinExistence type="predicted"/>
<keyword evidence="1" id="KW-0812">Transmembrane</keyword>
<accession>A0A5B6VPQ5</accession>
<protein>
    <submittedName>
        <fullName evidence="2">Nucleoside-triphosphatase THEP1</fullName>
    </submittedName>
</protein>
<evidence type="ECO:0000256" key="1">
    <source>
        <dbReference type="SAM" id="Phobius"/>
    </source>
</evidence>
<keyword evidence="1" id="KW-0472">Membrane</keyword>
<evidence type="ECO:0000313" key="2">
    <source>
        <dbReference type="EMBL" id="KAA3471196.1"/>
    </source>
</evidence>
<dbReference type="OrthoDB" id="984336at2759"/>
<organism evidence="2 3">
    <name type="scientific">Gossypium australe</name>
    <dbReference type="NCBI Taxonomy" id="47621"/>
    <lineage>
        <taxon>Eukaryota</taxon>
        <taxon>Viridiplantae</taxon>
        <taxon>Streptophyta</taxon>
        <taxon>Embryophyta</taxon>
        <taxon>Tracheophyta</taxon>
        <taxon>Spermatophyta</taxon>
        <taxon>Magnoliopsida</taxon>
        <taxon>eudicotyledons</taxon>
        <taxon>Gunneridae</taxon>
        <taxon>Pentapetalae</taxon>
        <taxon>rosids</taxon>
        <taxon>malvids</taxon>
        <taxon>Malvales</taxon>
        <taxon>Malvaceae</taxon>
        <taxon>Malvoideae</taxon>
        <taxon>Gossypium</taxon>
    </lineage>
</organism>
<reference evidence="3" key="1">
    <citation type="journal article" date="2019" name="Plant Biotechnol. J.">
        <title>Genome sequencing of the Australian wild diploid species Gossypium australe highlights disease resistance and delayed gland morphogenesis.</title>
        <authorList>
            <person name="Cai Y."/>
            <person name="Cai X."/>
            <person name="Wang Q."/>
            <person name="Wang P."/>
            <person name="Zhang Y."/>
            <person name="Cai C."/>
            <person name="Xu Y."/>
            <person name="Wang K."/>
            <person name="Zhou Z."/>
            <person name="Wang C."/>
            <person name="Geng S."/>
            <person name="Li B."/>
            <person name="Dong Q."/>
            <person name="Hou Y."/>
            <person name="Wang H."/>
            <person name="Ai P."/>
            <person name="Liu Z."/>
            <person name="Yi F."/>
            <person name="Sun M."/>
            <person name="An G."/>
            <person name="Cheng J."/>
            <person name="Zhang Y."/>
            <person name="Shi Q."/>
            <person name="Xie Y."/>
            <person name="Shi X."/>
            <person name="Chang Y."/>
            <person name="Huang F."/>
            <person name="Chen Y."/>
            <person name="Hong S."/>
            <person name="Mi L."/>
            <person name="Sun Q."/>
            <person name="Zhang L."/>
            <person name="Zhou B."/>
            <person name="Peng R."/>
            <person name="Zhang X."/>
            <person name="Liu F."/>
        </authorList>
    </citation>
    <scope>NUCLEOTIDE SEQUENCE [LARGE SCALE GENOMIC DNA]</scope>
    <source>
        <strain evidence="3">cv. PA1801</strain>
    </source>
</reference>
<comment type="caution">
    <text evidence="2">The sequence shown here is derived from an EMBL/GenBank/DDBJ whole genome shotgun (WGS) entry which is preliminary data.</text>
</comment>
<keyword evidence="1" id="KW-1133">Transmembrane helix</keyword>
<keyword evidence="3" id="KW-1185">Reference proteome</keyword>
<feature type="transmembrane region" description="Helical" evidence="1">
    <location>
        <begin position="20"/>
        <end position="39"/>
    </location>
</feature>
<dbReference type="Proteomes" id="UP000325315">
    <property type="component" value="Unassembled WGS sequence"/>
</dbReference>